<dbReference type="STRING" id="231916.A0A409Y3C3"/>
<dbReference type="AlphaFoldDB" id="A0A409Y3C3"/>
<feature type="compositionally biased region" description="Polar residues" evidence="2">
    <location>
        <begin position="604"/>
        <end position="614"/>
    </location>
</feature>
<feature type="region of interest" description="Disordered" evidence="2">
    <location>
        <begin position="601"/>
        <end position="640"/>
    </location>
</feature>
<evidence type="ECO:0000256" key="1">
    <source>
        <dbReference type="SAM" id="Coils"/>
    </source>
</evidence>
<dbReference type="Proteomes" id="UP000284706">
    <property type="component" value="Unassembled WGS sequence"/>
</dbReference>
<dbReference type="EMBL" id="NHYE01001226">
    <property type="protein sequence ID" value="PPQ97546.1"/>
    <property type="molecule type" value="Genomic_DNA"/>
</dbReference>
<reference evidence="3 4" key="1">
    <citation type="journal article" date="2018" name="Evol. Lett.">
        <title>Horizontal gene cluster transfer increased hallucinogenic mushroom diversity.</title>
        <authorList>
            <person name="Reynolds H.T."/>
            <person name="Vijayakumar V."/>
            <person name="Gluck-Thaler E."/>
            <person name="Korotkin H.B."/>
            <person name="Matheny P.B."/>
            <person name="Slot J.C."/>
        </authorList>
    </citation>
    <scope>NUCLEOTIDE SEQUENCE [LARGE SCALE GENOMIC DNA]</scope>
    <source>
        <strain evidence="3 4">SRW20</strain>
    </source>
</reference>
<evidence type="ECO:0000256" key="2">
    <source>
        <dbReference type="SAM" id="MobiDB-lite"/>
    </source>
</evidence>
<feature type="coiled-coil region" evidence="1">
    <location>
        <begin position="115"/>
        <end position="208"/>
    </location>
</feature>
<feature type="region of interest" description="Disordered" evidence="2">
    <location>
        <begin position="233"/>
        <end position="264"/>
    </location>
</feature>
<organism evidence="3 4">
    <name type="scientific">Gymnopilus dilepis</name>
    <dbReference type="NCBI Taxonomy" id="231916"/>
    <lineage>
        <taxon>Eukaryota</taxon>
        <taxon>Fungi</taxon>
        <taxon>Dikarya</taxon>
        <taxon>Basidiomycota</taxon>
        <taxon>Agaricomycotina</taxon>
        <taxon>Agaricomycetes</taxon>
        <taxon>Agaricomycetidae</taxon>
        <taxon>Agaricales</taxon>
        <taxon>Agaricineae</taxon>
        <taxon>Hymenogastraceae</taxon>
        <taxon>Gymnopilus</taxon>
    </lineage>
</organism>
<feature type="compositionally biased region" description="Basic and acidic residues" evidence="2">
    <location>
        <begin position="625"/>
        <end position="634"/>
    </location>
</feature>
<feature type="region of interest" description="Disordered" evidence="2">
    <location>
        <begin position="65"/>
        <end position="93"/>
    </location>
</feature>
<evidence type="ECO:0000313" key="4">
    <source>
        <dbReference type="Proteomes" id="UP000284706"/>
    </source>
</evidence>
<comment type="caution">
    <text evidence="3">The sequence shown here is derived from an EMBL/GenBank/DDBJ whole genome shotgun (WGS) entry which is preliminary data.</text>
</comment>
<accession>A0A409Y3C3</accession>
<dbReference type="OrthoDB" id="3224221at2759"/>
<keyword evidence="1" id="KW-0175">Coiled coil</keyword>
<protein>
    <submittedName>
        <fullName evidence="3">Uncharacterized protein</fullName>
    </submittedName>
</protein>
<name>A0A409Y3C3_9AGAR</name>
<gene>
    <name evidence="3" type="ORF">CVT26_002331</name>
</gene>
<proteinExistence type="predicted"/>
<evidence type="ECO:0000313" key="3">
    <source>
        <dbReference type="EMBL" id="PPQ97546.1"/>
    </source>
</evidence>
<dbReference type="InParanoid" id="A0A409Y3C3"/>
<sequence length="676" mass="76665">MDGFQFQFSLRPGLDGLVKESSPALEQISPIQQTVPAGPPNPSQIGNPVAMNESLDNQLVLHASRRRRRASRELTPDLGQASSSSAGGGWRPVRLQGYSEDPMKDEVIRGQKEMIKLLQAQAKVVQIQLRDLQMDHSNYFIADQRAAEAEEALRCEQDKVERQEDMLHQLRTELRIAQEGVGQHVEGERSYQQELEFQEDRREEFQSNTLDIGSPSLPTQEDSPMNFDLFSSGRTGLGGGDTEASRTAPAPERTTNPTYSVPLPLSFKRFPTQRRKKKVLTAAAPIIVPTPPLWTEIPPPPSASPSSANPVTSLEAKVDLIMNSLGIAGGKISPLQRRDTRFPARDFRSPRIKVSKAEGRNERLASTTNYCSHVDRYPSTFRLGSGLLGIRQDRDILNARDSLYIQNHPLKQRMAQFEKNKGPGPSTLEPLEVNWDIVYGRWNEGIFALFLTHCRENGYGNGQITEEDEDEISEIFFNRLERIQGIINEYRPKPDETLEQADQRYQIKHLTKLSVARRNRRRGELFNTRCDINIEHLPEDLAGPLAESTKRWIDCYTINEAFGIEGTSSDETDSYDSDAYHVHSLKWRNWDLAKKLKTTDSARRTTNAYGNSRPGNRPHIRKRRSREDSKESSRKVPTGLPINCYEESWYNGLSSKKKRELQAKPAFKLVANWDSD</sequence>
<keyword evidence="4" id="KW-1185">Reference proteome</keyword>